<dbReference type="STRING" id="933852.A0A0C2XXD2"/>
<dbReference type="Pfam" id="PF00155">
    <property type="entry name" value="Aminotran_1_2"/>
    <property type="match status" value="1"/>
</dbReference>
<evidence type="ECO:0000256" key="2">
    <source>
        <dbReference type="ARBA" id="ARBA00007441"/>
    </source>
</evidence>
<dbReference type="InterPro" id="IPR004839">
    <property type="entry name" value="Aminotransferase_I/II_large"/>
</dbReference>
<dbReference type="EMBL" id="KN824278">
    <property type="protein sequence ID" value="KIM33517.1"/>
    <property type="molecule type" value="Genomic_DNA"/>
</dbReference>
<protein>
    <recommendedName>
        <fullName evidence="6">Aminotransferase class I/classII large domain-containing protein</fullName>
    </recommendedName>
</protein>
<dbReference type="CDD" id="cd00609">
    <property type="entry name" value="AAT_like"/>
    <property type="match status" value="1"/>
</dbReference>
<keyword evidence="5" id="KW-0663">Pyridoxal phosphate</keyword>
<dbReference type="GO" id="GO:0008483">
    <property type="term" value="F:transaminase activity"/>
    <property type="evidence" value="ECO:0007669"/>
    <property type="project" value="UniProtKB-KW"/>
</dbReference>
<dbReference type="PANTHER" id="PTHR42790">
    <property type="entry name" value="AMINOTRANSFERASE"/>
    <property type="match status" value="1"/>
</dbReference>
<reference evidence="7 8" key="1">
    <citation type="submission" date="2014-04" db="EMBL/GenBank/DDBJ databases">
        <authorList>
            <consortium name="DOE Joint Genome Institute"/>
            <person name="Kuo A."/>
            <person name="Zuccaro A."/>
            <person name="Kohler A."/>
            <person name="Nagy L.G."/>
            <person name="Floudas D."/>
            <person name="Copeland A."/>
            <person name="Barry K.W."/>
            <person name="Cichocki N."/>
            <person name="Veneault-Fourrey C."/>
            <person name="LaButti K."/>
            <person name="Lindquist E.A."/>
            <person name="Lipzen A."/>
            <person name="Lundell T."/>
            <person name="Morin E."/>
            <person name="Murat C."/>
            <person name="Sun H."/>
            <person name="Tunlid A."/>
            <person name="Henrissat B."/>
            <person name="Grigoriev I.V."/>
            <person name="Hibbett D.S."/>
            <person name="Martin F."/>
            <person name="Nordberg H.P."/>
            <person name="Cantor M.N."/>
            <person name="Hua S.X."/>
        </authorList>
    </citation>
    <scope>NUCLEOTIDE SEQUENCE [LARGE SCALE GENOMIC DNA]</scope>
    <source>
        <strain evidence="7 8">MAFF 305830</strain>
    </source>
</reference>
<dbReference type="SUPFAM" id="SSF53383">
    <property type="entry name" value="PLP-dependent transferases"/>
    <property type="match status" value="1"/>
</dbReference>
<dbReference type="OrthoDB" id="691673at2759"/>
<sequence length="468" mass="51338">MISMLAGKPNPSLFPITSIAITVRSPLDGGASEKVLEINGPDLEEALQYGPTSGIPKAERWFKGLQERAHHRKQGPDWDMAVGSGSQDLLYKAFLALLNPGEAAMVEAPVYAGAIPLLLGQGAECIEIRSDGQGVDVAHMRKTLQEWPVGKPKPKVFYTVPYGGNPNGATASLERRLEVLRLAHEHNFIIMEDDPYFYLYFGTAPRPPSYWELEGRSNKPRGRVLRFDSFSKVLSSGLRLGLVSGPRVLVEAINLHSSTANLQVSSTTQAIAYALLSDWGYEAFFEHSRQVSEFYRVKRDIFLKSLEKHMTGLAEWTVPDAGMFFWMKLLLPETATAPDGDSEEVIRQQALKAGVLALPGKCFFADGRTTPYVRASFSLLEEADAEEGLRRLAEVVRAARDTMGKIGSPTANTIPKTVSPQPVLSVTKSSTPYLLDNWLCRTGICAVFAVMVNLMVPTVSAGLKGGWH</sequence>
<dbReference type="AlphaFoldDB" id="A0A0C2XXD2"/>
<comment type="cofactor">
    <cofactor evidence="1">
        <name>pyridoxal 5'-phosphate</name>
        <dbReference type="ChEBI" id="CHEBI:597326"/>
    </cofactor>
</comment>
<dbReference type="Gene3D" id="3.40.640.10">
    <property type="entry name" value="Type I PLP-dependent aspartate aminotransferase-like (Major domain)"/>
    <property type="match status" value="1"/>
</dbReference>
<gene>
    <name evidence="7" type="ORF">M408DRAFT_326211</name>
</gene>
<evidence type="ECO:0000313" key="7">
    <source>
        <dbReference type="EMBL" id="KIM33517.1"/>
    </source>
</evidence>
<dbReference type="InterPro" id="IPR015421">
    <property type="entry name" value="PyrdxlP-dep_Trfase_major"/>
</dbReference>
<dbReference type="InterPro" id="IPR015424">
    <property type="entry name" value="PyrdxlP-dep_Trfase"/>
</dbReference>
<dbReference type="PANTHER" id="PTHR42790:SF19">
    <property type="entry name" value="KYNURENINE_ALPHA-AMINOADIPATE AMINOTRANSFERASE, MITOCHONDRIAL"/>
    <property type="match status" value="1"/>
</dbReference>
<evidence type="ECO:0000313" key="8">
    <source>
        <dbReference type="Proteomes" id="UP000054097"/>
    </source>
</evidence>
<dbReference type="GO" id="GO:1901605">
    <property type="term" value="P:alpha-amino acid metabolic process"/>
    <property type="evidence" value="ECO:0007669"/>
    <property type="project" value="TreeGrafter"/>
</dbReference>
<feature type="domain" description="Aminotransferase class I/classII large" evidence="6">
    <location>
        <begin position="45"/>
        <end position="392"/>
    </location>
</feature>
<accession>A0A0C2XXD2</accession>
<dbReference type="FunFam" id="3.90.1150.10:FF:000166">
    <property type="entry name" value="Kynurenine/alpha-aminoadipate aminotransferase, mitochondrial"/>
    <property type="match status" value="1"/>
</dbReference>
<evidence type="ECO:0000256" key="1">
    <source>
        <dbReference type="ARBA" id="ARBA00001933"/>
    </source>
</evidence>
<keyword evidence="3" id="KW-0032">Aminotransferase</keyword>
<evidence type="ECO:0000256" key="5">
    <source>
        <dbReference type="ARBA" id="ARBA00022898"/>
    </source>
</evidence>
<dbReference type="HOGENOM" id="CLU_017584_0_6_1"/>
<dbReference type="GO" id="GO:0030170">
    <property type="term" value="F:pyridoxal phosphate binding"/>
    <property type="evidence" value="ECO:0007669"/>
    <property type="project" value="InterPro"/>
</dbReference>
<name>A0A0C2XXD2_SERVB</name>
<proteinExistence type="inferred from homology"/>
<comment type="similarity">
    <text evidence="2">Belongs to the class-I pyridoxal-phosphate-dependent aminotransferase family.</text>
</comment>
<dbReference type="InterPro" id="IPR050859">
    <property type="entry name" value="Class-I_PLP-dep_aminotransf"/>
</dbReference>
<evidence type="ECO:0000256" key="3">
    <source>
        <dbReference type="ARBA" id="ARBA00022576"/>
    </source>
</evidence>
<evidence type="ECO:0000259" key="6">
    <source>
        <dbReference type="Pfam" id="PF00155"/>
    </source>
</evidence>
<reference evidence="8" key="2">
    <citation type="submission" date="2015-01" db="EMBL/GenBank/DDBJ databases">
        <title>Evolutionary Origins and Diversification of the Mycorrhizal Mutualists.</title>
        <authorList>
            <consortium name="DOE Joint Genome Institute"/>
            <consortium name="Mycorrhizal Genomics Consortium"/>
            <person name="Kohler A."/>
            <person name="Kuo A."/>
            <person name="Nagy L.G."/>
            <person name="Floudas D."/>
            <person name="Copeland A."/>
            <person name="Barry K.W."/>
            <person name="Cichocki N."/>
            <person name="Veneault-Fourrey C."/>
            <person name="LaButti K."/>
            <person name="Lindquist E.A."/>
            <person name="Lipzen A."/>
            <person name="Lundell T."/>
            <person name="Morin E."/>
            <person name="Murat C."/>
            <person name="Riley R."/>
            <person name="Ohm R."/>
            <person name="Sun H."/>
            <person name="Tunlid A."/>
            <person name="Henrissat B."/>
            <person name="Grigoriev I.V."/>
            <person name="Hibbett D.S."/>
            <person name="Martin F."/>
        </authorList>
    </citation>
    <scope>NUCLEOTIDE SEQUENCE [LARGE SCALE GENOMIC DNA]</scope>
    <source>
        <strain evidence="8">MAFF 305830</strain>
    </source>
</reference>
<organism evidence="7 8">
    <name type="scientific">Serendipita vermifera MAFF 305830</name>
    <dbReference type="NCBI Taxonomy" id="933852"/>
    <lineage>
        <taxon>Eukaryota</taxon>
        <taxon>Fungi</taxon>
        <taxon>Dikarya</taxon>
        <taxon>Basidiomycota</taxon>
        <taxon>Agaricomycotina</taxon>
        <taxon>Agaricomycetes</taxon>
        <taxon>Sebacinales</taxon>
        <taxon>Serendipitaceae</taxon>
        <taxon>Serendipita</taxon>
    </lineage>
</organism>
<dbReference type="Proteomes" id="UP000054097">
    <property type="component" value="Unassembled WGS sequence"/>
</dbReference>
<evidence type="ECO:0000256" key="4">
    <source>
        <dbReference type="ARBA" id="ARBA00022679"/>
    </source>
</evidence>
<keyword evidence="8" id="KW-1185">Reference proteome</keyword>
<keyword evidence="4" id="KW-0808">Transferase</keyword>